<dbReference type="Proteomes" id="UP001377804">
    <property type="component" value="Unassembled WGS sequence"/>
</dbReference>
<dbReference type="CDD" id="cd00827">
    <property type="entry name" value="init_cond_enzymes"/>
    <property type="match status" value="1"/>
</dbReference>
<feature type="domain" description="Hydroxymethylglutaryl-coenzyme A synthase N-terminal" evidence="3">
    <location>
        <begin position="3"/>
        <end position="165"/>
    </location>
</feature>
<feature type="domain" description="Hydroxymethylglutaryl-coenzyme A synthase C-terminal" evidence="4">
    <location>
        <begin position="176"/>
        <end position="245"/>
    </location>
</feature>
<dbReference type="RefSeq" id="WP_339970183.1">
    <property type="nucleotide sequence ID" value="NZ_JAWMWG010000001.1"/>
</dbReference>
<dbReference type="PANTHER" id="PTHR43323:SF2">
    <property type="entry name" value="HYDROXYMETHYLGLUTARYL-COA SYNTHASE"/>
    <property type="match status" value="1"/>
</dbReference>
<evidence type="ECO:0000256" key="1">
    <source>
        <dbReference type="ARBA" id="ARBA00007061"/>
    </source>
</evidence>
<sequence length="392" mass="43162">MSTVGIDQIGVYTPAQYIETTELAKRRQVDPNKYTIGIGQNQMAVPNPTTDIVSMGANAARTFLSKVDVSQIGLLVVGTESGIDQSKASALFIKSILNLPNQLRAFEVKEACFGATAGVMMAQDYVKTHPGKTALVIASDISRYGLNTGGEVTQGAGAVAMLISEKPRIVEFLPESASYSDDVNDFWRPNYSETAFVDGKYSTEKYLEFFTHTFDDYLKQTQLKVTDFAALTYHLPFTKMGIKAQRLALENQDEATKTRLTAQFEASSKYCRQIGNLYTGSLYLSLVSLLHQGNLNSGDLIGFYSYGSGSVAEFFAGRLVAGYQNEIATNHMQDFLASRQKLSIDEYEAIYTECGKVKTDDYELTPEAVISDGEVYFAGVKDHLRQYKVKGA</sequence>
<evidence type="ECO:0000259" key="3">
    <source>
        <dbReference type="Pfam" id="PF01154"/>
    </source>
</evidence>
<proteinExistence type="inferred from homology"/>
<evidence type="ECO:0000313" key="6">
    <source>
        <dbReference type="Proteomes" id="UP001377804"/>
    </source>
</evidence>
<dbReference type="InterPro" id="IPR013528">
    <property type="entry name" value="HMG_CoA_synth_N"/>
</dbReference>
<feature type="domain" description="Hydroxymethylglutaryl-coenzyme A synthase C-terminal" evidence="4">
    <location>
        <begin position="254"/>
        <end position="387"/>
    </location>
</feature>
<protein>
    <submittedName>
        <fullName evidence="5">Hydroxymethylglutaryl-CoA synthase</fullName>
        <ecNumber evidence="5">2.3.3.10</ecNumber>
    </submittedName>
</protein>
<dbReference type="PANTHER" id="PTHR43323">
    <property type="entry name" value="3-HYDROXY-3-METHYLGLUTARYL COENZYME A SYNTHASE"/>
    <property type="match status" value="1"/>
</dbReference>
<reference evidence="5 6" key="1">
    <citation type="submission" date="2023-10" db="EMBL/GenBank/DDBJ databases">
        <title>Holzapfeliella saturejae sp. nov. isolated from Satureja montana flowers.</title>
        <authorList>
            <person name="Alcantara C."/>
            <person name="Zuniga M."/>
            <person name="Landete J.M."/>
            <person name="Monedero V."/>
        </authorList>
    </citation>
    <scope>NUCLEOTIDE SEQUENCE [LARGE SCALE GENOMIC DNA]</scope>
    <source>
        <strain evidence="5 6">He02</strain>
    </source>
</reference>
<dbReference type="Gene3D" id="3.40.47.10">
    <property type="match status" value="2"/>
</dbReference>
<dbReference type="InterPro" id="IPR016039">
    <property type="entry name" value="Thiolase-like"/>
</dbReference>
<evidence type="ECO:0000313" key="5">
    <source>
        <dbReference type="EMBL" id="MEJ6348725.1"/>
    </source>
</evidence>
<keyword evidence="6" id="KW-1185">Reference proteome</keyword>
<keyword evidence="5" id="KW-0012">Acyltransferase</keyword>
<dbReference type="EC" id="2.3.3.10" evidence="5"/>
<dbReference type="Pfam" id="PF01154">
    <property type="entry name" value="HMG_CoA_synt_N"/>
    <property type="match status" value="1"/>
</dbReference>
<dbReference type="GO" id="GO:0004421">
    <property type="term" value="F:hydroxymethylglutaryl-CoA synthase activity"/>
    <property type="evidence" value="ECO:0007669"/>
    <property type="project" value="UniProtKB-EC"/>
</dbReference>
<organism evidence="5 6">
    <name type="scientific">Holzapfeliella saturejae</name>
    <dbReference type="NCBI Taxonomy" id="3082953"/>
    <lineage>
        <taxon>Bacteria</taxon>
        <taxon>Bacillati</taxon>
        <taxon>Bacillota</taxon>
        <taxon>Bacilli</taxon>
        <taxon>Lactobacillales</taxon>
        <taxon>Lactobacillaceae</taxon>
        <taxon>Holzapfeliella</taxon>
    </lineage>
</organism>
<dbReference type="NCBIfam" id="TIGR01835">
    <property type="entry name" value="HMG-CoA-S_prok"/>
    <property type="match status" value="1"/>
</dbReference>
<keyword evidence="2 5" id="KW-0808">Transferase</keyword>
<gene>
    <name evidence="5" type="ORF">R4Y45_05750</name>
</gene>
<evidence type="ECO:0000256" key="2">
    <source>
        <dbReference type="ARBA" id="ARBA00022679"/>
    </source>
</evidence>
<dbReference type="EMBL" id="JAWMWG010000001">
    <property type="protein sequence ID" value="MEJ6348725.1"/>
    <property type="molecule type" value="Genomic_DNA"/>
</dbReference>
<dbReference type="SUPFAM" id="SSF53901">
    <property type="entry name" value="Thiolase-like"/>
    <property type="match status" value="2"/>
</dbReference>
<accession>A0ABU8SH67</accession>
<dbReference type="InterPro" id="IPR011554">
    <property type="entry name" value="HMG_CoA_synthase_prok"/>
</dbReference>
<name>A0ABU8SH67_9LACO</name>
<evidence type="ECO:0000259" key="4">
    <source>
        <dbReference type="Pfam" id="PF08540"/>
    </source>
</evidence>
<dbReference type="Pfam" id="PF08540">
    <property type="entry name" value="HMG_CoA_synt_C"/>
    <property type="match status" value="2"/>
</dbReference>
<comment type="similarity">
    <text evidence="1">Belongs to the thiolase-like superfamily. HMG-CoA synthase family.</text>
</comment>
<comment type="caution">
    <text evidence="5">The sequence shown here is derived from an EMBL/GenBank/DDBJ whole genome shotgun (WGS) entry which is preliminary data.</text>
</comment>
<dbReference type="InterPro" id="IPR013746">
    <property type="entry name" value="HMG_CoA_synt_C_dom"/>
</dbReference>